<dbReference type="InterPro" id="IPR002477">
    <property type="entry name" value="Peptidoglycan-bd-like"/>
</dbReference>
<feature type="domain" description="Peptidoglycan binding-like" evidence="1">
    <location>
        <begin position="132"/>
        <end position="162"/>
    </location>
</feature>
<sequence length="176" mass="19423">MNTEPVTAPLDNPLTTPVATPISDLLTARGEAPADGLMQALRQHRTTLIDYCTLALQPSLSTTDEDRVGEILAQAVDDPLLSFWVEEVDGWVGEQLDLLSEDALKQQQNKLKRIIGQTWVDTLWNDLQHRTKALQAYLKRVGVYSGAIDGVMGPTTQHAIESLKTAYPDELPLGYL</sequence>
<evidence type="ECO:0000313" key="3">
    <source>
        <dbReference type="Proteomes" id="UP000249081"/>
    </source>
</evidence>
<comment type="caution">
    <text evidence="2">The sequence shown here is derived from an EMBL/GenBank/DDBJ whole genome shotgun (WGS) entry which is preliminary data.</text>
</comment>
<accession>A0A2W4Y2Z8</accession>
<organism evidence="2 3">
    <name type="scientific">Shackletoniella antarctica</name>
    <dbReference type="NCBI Taxonomy" id="268115"/>
    <lineage>
        <taxon>Bacteria</taxon>
        <taxon>Bacillati</taxon>
        <taxon>Cyanobacteriota</taxon>
        <taxon>Cyanophyceae</taxon>
        <taxon>Oculatellales</taxon>
        <taxon>Oculatellaceae</taxon>
        <taxon>Shackletoniella</taxon>
    </lineage>
</organism>
<protein>
    <recommendedName>
        <fullName evidence="1">Peptidoglycan binding-like domain-containing protein</fullName>
    </recommendedName>
</protein>
<name>A0A2W4Y2Z8_9CYAN</name>
<dbReference type="SUPFAM" id="SSF47090">
    <property type="entry name" value="PGBD-like"/>
    <property type="match status" value="1"/>
</dbReference>
<proteinExistence type="predicted"/>
<evidence type="ECO:0000313" key="2">
    <source>
        <dbReference type="EMBL" id="PZO41841.1"/>
    </source>
</evidence>
<dbReference type="Gene3D" id="1.10.101.10">
    <property type="entry name" value="PGBD-like superfamily/PGBD"/>
    <property type="match status" value="1"/>
</dbReference>
<reference evidence="2 3" key="2">
    <citation type="submission" date="2018-06" db="EMBL/GenBank/DDBJ databases">
        <title>Metagenomic assembly of (sub)arctic Cyanobacteria and their associated microbiome from non-axenic cultures.</title>
        <authorList>
            <person name="Baurain D."/>
        </authorList>
    </citation>
    <scope>NUCLEOTIDE SEQUENCE [LARGE SCALE GENOMIC DNA]</scope>
    <source>
        <strain evidence="2">ULC041bin1</strain>
    </source>
</reference>
<dbReference type="EMBL" id="QBMN01000057">
    <property type="protein sequence ID" value="PZO41841.1"/>
    <property type="molecule type" value="Genomic_DNA"/>
</dbReference>
<dbReference type="Pfam" id="PF01471">
    <property type="entry name" value="PG_binding_1"/>
    <property type="match status" value="1"/>
</dbReference>
<evidence type="ECO:0000259" key="1">
    <source>
        <dbReference type="Pfam" id="PF01471"/>
    </source>
</evidence>
<reference evidence="3" key="1">
    <citation type="submission" date="2018-04" db="EMBL/GenBank/DDBJ databases">
        <authorList>
            <person name="Cornet L."/>
        </authorList>
    </citation>
    <scope>NUCLEOTIDE SEQUENCE [LARGE SCALE GENOMIC DNA]</scope>
</reference>
<dbReference type="AlphaFoldDB" id="A0A2W4Y2Z8"/>
<gene>
    <name evidence="2" type="ORF">DCF17_09915</name>
</gene>
<dbReference type="Proteomes" id="UP000249081">
    <property type="component" value="Unassembled WGS sequence"/>
</dbReference>
<dbReference type="InterPro" id="IPR036366">
    <property type="entry name" value="PGBDSf"/>
</dbReference>
<dbReference type="InterPro" id="IPR036365">
    <property type="entry name" value="PGBD-like_sf"/>
</dbReference>